<dbReference type="SUPFAM" id="SSF50952">
    <property type="entry name" value="Soluble quinoprotein glucose dehydrogenase"/>
    <property type="match status" value="1"/>
</dbReference>
<dbReference type="Proteomes" id="UP000184436">
    <property type="component" value="Unassembled WGS sequence"/>
</dbReference>
<reference evidence="2 3" key="1">
    <citation type="submission" date="2016-11" db="EMBL/GenBank/DDBJ databases">
        <authorList>
            <person name="Jaros S."/>
            <person name="Januszkiewicz K."/>
            <person name="Wedrychowicz H."/>
        </authorList>
    </citation>
    <scope>NUCLEOTIDE SEQUENCE [LARGE SCALE GENOMIC DNA]</scope>
    <source>
        <strain evidence="2 3">DSM 26883</strain>
    </source>
</reference>
<keyword evidence="1" id="KW-0732">Signal</keyword>
<sequence>MKRFFIFVVTALLAVSDVLFVSAQNGVTELQNLPKTIKSGPYKAGHIQGIAVDAERKYIYLSYTTMLIKADLNGNVVGSVKGLLGHLGCLDFNAKDGRVYGSLEYKDDGIGKGILKMEKSARKLDNAFYIAIFDVKRITRMDMDAEKDGIMTTVYLPTVLNDYLAKVTTNEGEKQHRFGCSGIDGVSFGPRFGKKDGKEYLTVAYGIYGEVDRSDNDYQVLLQYDTSKWHKYEAPLSQENMHTNGPAQPDREYFVMTGNTTYGVQNLEYDPHTNNWFMCVYSGKKKHFPNYSLYAIDGVGRPVKQPLKGIPYLKKGFVVPLKAEGLKDESTGIRGWNFTIGSTGICSLGKGYFYISQNYRSAEGQGSNIRLYRYTGEAQNPFELVK</sequence>
<name>A0A1M4WA92_9BACE</name>
<dbReference type="InterPro" id="IPR011041">
    <property type="entry name" value="Quinoprot_gluc/sorb_DH_b-prop"/>
</dbReference>
<evidence type="ECO:0000313" key="3">
    <source>
        <dbReference type="Proteomes" id="UP000184436"/>
    </source>
</evidence>
<evidence type="ECO:0000313" key="2">
    <source>
        <dbReference type="EMBL" id="SHE78178.1"/>
    </source>
</evidence>
<dbReference type="EMBL" id="FQVD01000006">
    <property type="protein sequence ID" value="SHE78178.1"/>
    <property type="molecule type" value="Genomic_DNA"/>
</dbReference>
<feature type="signal peptide" evidence="1">
    <location>
        <begin position="1"/>
        <end position="23"/>
    </location>
</feature>
<protein>
    <submittedName>
        <fullName evidence="2">Uncharacterized protein</fullName>
    </submittedName>
</protein>
<dbReference type="AlphaFoldDB" id="A0A1M4WA92"/>
<accession>A0A1M4WA92</accession>
<dbReference type="RefSeq" id="WP_245798467.1">
    <property type="nucleotide sequence ID" value="NZ_FQVD01000006.1"/>
</dbReference>
<evidence type="ECO:0000256" key="1">
    <source>
        <dbReference type="SAM" id="SignalP"/>
    </source>
</evidence>
<feature type="chain" id="PRO_5012296283" evidence="1">
    <location>
        <begin position="24"/>
        <end position="386"/>
    </location>
</feature>
<keyword evidence="3" id="KW-1185">Reference proteome</keyword>
<organism evidence="2 3">
    <name type="scientific">Bacteroides faecichinchillae</name>
    <dbReference type="NCBI Taxonomy" id="871325"/>
    <lineage>
        <taxon>Bacteria</taxon>
        <taxon>Pseudomonadati</taxon>
        <taxon>Bacteroidota</taxon>
        <taxon>Bacteroidia</taxon>
        <taxon>Bacteroidales</taxon>
        <taxon>Bacteroidaceae</taxon>
        <taxon>Bacteroides</taxon>
    </lineage>
</organism>
<proteinExistence type="predicted"/>
<gene>
    <name evidence="2" type="ORF">SAMN05444349_10637</name>
</gene>